<evidence type="ECO:0000313" key="2">
    <source>
        <dbReference type="Proteomes" id="UP000199503"/>
    </source>
</evidence>
<reference evidence="2" key="1">
    <citation type="submission" date="2016-10" db="EMBL/GenBank/DDBJ databases">
        <authorList>
            <person name="Varghese N."/>
            <person name="Submissions S."/>
        </authorList>
    </citation>
    <scope>NUCLEOTIDE SEQUENCE [LARGE SCALE GENOMIC DNA]</scope>
    <source>
        <strain evidence="2">DSM 44437</strain>
    </source>
</reference>
<dbReference type="STRING" id="65499.SAMN04488000_102436"/>
<name>A0A1H9EV56_9PSEU</name>
<protein>
    <recommendedName>
        <fullName evidence="3">YbaB/EbfC DNA-binding family protein</fullName>
    </recommendedName>
</protein>
<proteinExistence type="predicted"/>
<dbReference type="AlphaFoldDB" id="A0A1H9EV56"/>
<dbReference type="OrthoDB" id="3679134at2"/>
<dbReference type="RefSeq" id="WP_089911719.1">
    <property type="nucleotide sequence ID" value="NZ_FOFV01000002.1"/>
</dbReference>
<dbReference type="Proteomes" id="UP000199503">
    <property type="component" value="Unassembled WGS sequence"/>
</dbReference>
<evidence type="ECO:0000313" key="1">
    <source>
        <dbReference type="EMBL" id="SEQ29584.1"/>
    </source>
</evidence>
<evidence type="ECO:0008006" key="3">
    <source>
        <dbReference type="Google" id="ProtNLM"/>
    </source>
</evidence>
<dbReference type="EMBL" id="FOFV01000002">
    <property type="protein sequence ID" value="SEQ29584.1"/>
    <property type="molecule type" value="Genomic_DNA"/>
</dbReference>
<sequence length="277" mass="29440">MAEGDRQDEGEDHEARLAEQHHRLALARAGYAPPAPEPYELEDSVATAPGVSVVVRDRRIIWLDVHPDLLTQPPGAVSKAMRDAVNAALEQSLIDTPGAGDPGPDLAALGQQLADFTRQGGEALRRIQGLLEASMAKTGIRGDSTPQYVDHLFQDAMGVVASTQAALSADPAPVVVGEGGDEANEVNATVTSGQVHTLSLTVVAVQYPSAQLTQSVIQAVNTAMDDWERQAAAVDRPALDVAALQAVSEQAEKVREQSMQHLRAYTTNLTSIMRTVD</sequence>
<gene>
    <name evidence="1" type="ORF">SAMN04488000_102436</name>
</gene>
<organism evidence="1 2">
    <name type="scientific">Lentzea albida</name>
    <dbReference type="NCBI Taxonomy" id="65499"/>
    <lineage>
        <taxon>Bacteria</taxon>
        <taxon>Bacillati</taxon>
        <taxon>Actinomycetota</taxon>
        <taxon>Actinomycetes</taxon>
        <taxon>Pseudonocardiales</taxon>
        <taxon>Pseudonocardiaceae</taxon>
        <taxon>Lentzea</taxon>
    </lineage>
</organism>
<keyword evidence="2" id="KW-1185">Reference proteome</keyword>
<accession>A0A1H9EV56</accession>